<keyword evidence="1" id="KW-0472">Membrane</keyword>
<accession>Z9JI02</accession>
<dbReference type="Pfam" id="PF02643">
    <property type="entry name" value="DUF192"/>
    <property type="match status" value="1"/>
</dbReference>
<dbReference type="PATRIC" id="fig|1444770.3.peg.2378"/>
<dbReference type="Gene3D" id="2.60.120.1140">
    <property type="entry name" value="Protein of unknown function DUF192"/>
    <property type="match status" value="1"/>
</dbReference>
<dbReference type="InterPro" id="IPR003795">
    <property type="entry name" value="DUF192"/>
</dbReference>
<dbReference type="eggNOG" id="COG1430">
    <property type="taxonomic scope" value="Bacteria"/>
</dbReference>
<keyword evidence="1" id="KW-0812">Transmembrane</keyword>
<feature type="transmembrane region" description="Helical" evidence="1">
    <location>
        <begin position="23"/>
        <end position="43"/>
    </location>
</feature>
<organism evidence="2 3">
    <name type="scientific">Xylella taiwanensis</name>
    <dbReference type="NCBI Taxonomy" id="1444770"/>
    <lineage>
        <taxon>Bacteria</taxon>
        <taxon>Pseudomonadati</taxon>
        <taxon>Pseudomonadota</taxon>
        <taxon>Gammaproteobacteria</taxon>
        <taxon>Lysobacterales</taxon>
        <taxon>Lysobacteraceae</taxon>
        <taxon>Xylella</taxon>
    </lineage>
</organism>
<name>Z9JI02_9GAMM</name>
<reference evidence="2 3" key="1">
    <citation type="journal article" date="2014" name="Genome Announc.">
        <title>Draft Genome Sequence of Xylella fastidiosa Pear Leaf Scorch Strain in Taiwan.</title>
        <authorList>
            <person name="Su C.C."/>
            <person name="Deng W.L."/>
            <person name="Jan F.J."/>
            <person name="Chang C.J."/>
            <person name="Huang H."/>
            <person name="Chen J."/>
        </authorList>
    </citation>
    <scope>NUCLEOTIDE SEQUENCE [LARGE SCALE GENOMIC DNA]</scope>
    <source>
        <strain evidence="2 3">PLS229</strain>
    </source>
</reference>
<evidence type="ECO:0000256" key="1">
    <source>
        <dbReference type="SAM" id="Phobius"/>
    </source>
</evidence>
<gene>
    <name evidence="2" type="ORF">AF72_10015</name>
</gene>
<dbReference type="EMBL" id="JDSQ01000017">
    <property type="protein sequence ID" value="EWS77618.1"/>
    <property type="molecule type" value="Genomic_DNA"/>
</dbReference>
<dbReference type="InterPro" id="IPR038695">
    <property type="entry name" value="Saro_0823-like_sf"/>
</dbReference>
<dbReference type="Proteomes" id="UP000020406">
    <property type="component" value="Unassembled WGS sequence"/>
</dbReference>
<dbReference type="PANTHER" id="PTHR37953">
    <property type="entry name" value="UPF0127 PROTEIN MJ1496"/>
    <property type="match status" value="1"/>
</dbReference>
<comment type="caution">
    <text evidence="2">The sequence shown here is derived from an EMBL/GenBank/DDBJ whole genome shotgun (WGS) entry which is preliminary data.</text>
</comment>
<sequence>MLWLTAIFIQLDKKYATLLSSTLIYSFVMLLFRTLTALSLFLASSYARADGRWVNLGGQRYQVELAQTEESRAHGLMFRTKMAADHGMLFIHDRQEPQAYWMKNTKIPLDILYFDEQGKLVSQQRNVPPCSAGDACPPYPSRVPARYVLELNAGQAARLDLKDGTELVFGPDIPKP</sequence>
<protein>
    <submittedName>
        <fullName evidence="2">ACR family protein</fullName>
    </submittedName>
</protein>
<evidence type="ECO:0000313" key="2">
    <source>
        <dbReference type="EMBL" id="EWS77618.1"/>
    </source>
</evidence>
<keyword evidence="1" id="KW-1133">Transmembrane helix</keyword>
<dbReference type="AlphaFoldDB" id="Z9JI02"/>
<evidence type="ECO:0000313" key="3">
    <source>
        <dbReference type="Proteomes" id="UP000020406"/>
    </source>
</evidence>
<dbReference type="PANTHER" id="PTHR37953:SF1">
    <property type="entry name" value="UPF0127 PROTEIN MJ1496"/>
    <property type="match status" value="1"/>
</dbReference>
<proteinExistence type="predicted"/>